<reference evidence="1 2" key="1">
    <citation type="submission" date="2021-06" db="EMBL/GenBank/DDBJ databases">
        <authorList>
            <person name="Grouzdev D.S."/>
            <person name="Koziaeva V."/>
        </authorList>
    </citation>
    <scope>NUCLEOTIDE SEQUENCE [LARGE SCALE GENOMIC DNA]</scope>
    <source>
        <strain evidence="1 2">22</strain>
    </source>
</reference>
<dbReference type="AlphaFoldDB" id="A0A947D187"/>
<evidence type="ECO:0000313" key="1">
    <source>
        <dbReference type="EMBL" id="MBT9289078.1"/>
    </source>
</evidence>
<evidence type="ECO:0000313" key="2">
    <source>
        <dbReference type="Proteomes" id="UP000766595"/>
    </source>
</evidence>
<comment type="caution">
    <text evidence="1">The sequence shown here is derived from an EMBL/GenBank/DDBJ whole genome shotgun (WGS) entry which is preliminary data.</text>
</comment>
<name>A0A947D187_9HYPH</name>
<accession>A0A947D187</accession>
<keyword evidence="2" id="KW-1185">Reference proteome</keyword>
<dbReference type="PANTHER" id="PTHR41791:SF1">
    <property type="entry name" value="SSL7039 PROTEIN"/>
    <property type="match status" value="1"/>
</dbReference>
<dbReference type="EMBL" id="JAHHZF010000003">
    <property type="protein sequence ID" value="MBT9289078.1"/>
    <property type="molecule type" value="Genomic_DNA"/>
</dbReference>
<dbReference type="Proteomes" id="UP000766595">
    <property type="component" value="Unassembled WGS sequence"/>
</dbReference>
<proteinExistence type="predicted"/>
<gene>
    <name evidence="1" type="ORF">KL771_06430</name>
</gene>
<protein>
    <submittedName>
        <fullName evidence="1">Type II toxin-antitoxin system RelE/ParE family toxin</fullName>
    </submittedName>
</protein>
<dbReference type="NCBIfam" id="TIGR02683">
    <property type="entry name" value="upstrm_HI1419"/>
    <property type="match status" value="1"/>
</dbReference>
<sequence length="106" mass="11796">MEILFFVDEDGRKPVAEWIRDLPGPARSKIATAIARMGAGNLASLKSVGDGLLEYRIDWGPGYRLYLGRIGHELIVLLGGGTKSRQQDDIRTAKHRWATYSANRRG</sequence>
<dbReference type="PANTHER" id="PTHR41791">
    <property type="entry name" value="SSL7039 PROTEIN"/>
    <property type="match status" value="1"/>
</dbReference>
<dbReference type="InterPro" id="IPR014056">
    <property type="entry name" value="TypeIITA-like_toxin_pred"/>
</dbReference>
<dbReference type="PIRSF" id="PIRSF028744">
    <property type="entry name" value="Addict_mod_HI1419"/>
    <property type="match status" value="1"/>
</dbReference>
<organism evidence="1 2">
    <name type="scientific">Prosthecodimorpha staleyi</name>
    <dbReference type="NCBI Taxonomy" id="2840188"/>
    <lineage>
        <taxon>Bacteria</taxon>
        <taxon>Pseudomonadati</taxon>
        <taxon>Pseudomonadota</taxon>
        <taxon>Alphaproteobacteria</taxon>
        <taxon>Hyphomicrobiales</taxon>
        <taxon>Ancalomicrobiaceae</taxon>
        <taxon>Prosthecodimorpha</taxon>
    </lineage>
</organism>
<dbReference type="RefSeq" id="WP_261967729.1">
    <property type="nucleotide sequence ID" value="NZ_JAHHZF010000003.1"/>
</dbReference>